<evidence type="ECO:0000256" key="1">
    <source>
        <dbReference type="SAM" id="MobiDB-lite"/>
    </source>
</evidence>
<keyword evidence="4" id="KW-1185">Reference proteome</keyword>
<name>A0ABU5QXT8_9PSEU</name>
<accession>A0ABU5QXT8</accession>
<evidence type="ECO:0000313" key="3">
    <source>
        <dbReference type="EMBL" id="MEA5358755.1"/>
    </source>
</evidence>
<feature type="signal peptide" evidence="2">
    <location>
        <begin position="1"/>
        <end position="18"/>
    </location>
</feature>
<gene>
    <name evidence="3" type="ORF">VA596_04345</name>
</gene>
<keyword evidence="2" id="KW-0732">Signal</keyword>
<evidence type="ECO:0008006" key="5">
    <source>
        <dbReference type="Google" id="ProtNLM"/>
    </source>
</evidence>
<dbReference type="Proteomes" id="UP001304298">
    <property type="component" value="Unassembled WGS sequence"/>
</dbReference>
<dbReference type="EMBL" id="JAYFSI010000001">
    <property type="protein sequence ID" value="MEA5358755.1"/>
    <property type="molecule type" value="Genomic_DNA"/>
</dbReference>
<organism evidence="3 4">
    <name type="scientific">Amycolatopsis heterodermiae</name>
    <dbReference type="NCBI Taxonomy" id="3110235"/>
    <lineage>
        <taxon>Bacteria</taxon>
        <taxon>Bacillati</taxon>
        <taxon>Actinomycetota</taxon>
        <taxon>Actinomycetes</taxon>
        <taxon>Pseudonocardiales</taxon>
        <taxon>Pseudonocardiaceae</taxon>
        <taxon>Amycolatopsis</taxon>
    </lineage>
</organism>
<proteinExistence type="predicted"/>
<feature type="chain" id="PRO_5047141237" description="Secreted protein" evidence="2">
    <location>
        <begin position="19"/>
        <end position="176"/>
    </location>
</feature>
<feature type="region of interest" description="Disordered" evidence="1">
    <location>
        <begin position="25"/>
        <end position="55"/>
    </location>
</feature>
<evidence type="ECO:0000313" key="4">
    <source>
        <dbReference type="Proteomes" id="UP001304298"/>
    </source>
</evidence>
<feature type="compositionally biased region" description="Low complexity" evidence="1">
    <location>
        <begin position="25"/>
        <end position="49"/>
    </location>
</feature>
<dbReference type="RefSeq" id="WP_323323834.1">
    <property type="nucleotide sequence ID" value="NZ_JAYFSI010000001.1"/>
</dbReference>
<sequence>MPAVVGAALIAAVAAITAAVINSSASKPSSSAPSPTGPTTSSPSGPDTTVCNGDPVDLSYGGDNLGPTAYAVFTIKCAPAAGREYAYVVEAENVGTNKHQEWYAKYLLPTQPGQVAKYTVDLSKDKLGDTNCLYAVNVTPVGWQSIRSSLEPGGFLLYPLPDAPLVSQKKCGARKY</sequence>
<evidence type="ECO:0000256" key="2">
    <source>
        <dbReference type="SAM" id="SignalP"/>
    </source>
</evidence>
<comment type="caution">
    <text evidence="3">The sequence shown here is derived from an EMBL/GenBank/DDBJ whole genome shotgun (WGS) entry which is preliminary data.</text>
</comment>
<protein>
    <recommendedName>
        <fullName evidence="5">Secreted protein</fullName>
    </recommendedName>
</protein>
<reference evidence="3 4" key="1">
    <citation type="submission" date="2023-12" db="EMBL/GenBank/DDBJ databases">
        <title>Amycolatopsis sp. V23-08.</title>
        <authorList>
            <person name="Somphong A."/>
        </authorList>
    </citation>
    <scope>NUCLEOTIDE SEQUENCE [LARGE SCALE GENOMIC DNA]</scope>
    <source>
        <strain evidence="3 4">V23-08</strain>
    </source>
</reference>